<name>A0ABY3PJD4_9CYAN</name>
<gene>
    <name evidence="3" type="ORF">ISF26_18485</name>
</gene>
<organism evidence="3 4">
    <name type="scientific">Gloeobacter morelensis MG652769</name>
    <dbReference type="NCBI Taxonomy" id="2781736"/>
    <lineage>
        <taxon>Bacteria</taxon>
        <taxon>Bacillati</taxon>
        <taxon>Cyanobacteriota</taxon>
        <taxon>Cyanophyceae</taxon>
        <taxon>Gloeobacterales</taxon>
        <taxon>Gloeobacteraceae</taxon>
        <taxon>Gloeobacter</taxon>
        <taxon>Gloeobacter morelensis</taxon>
    </lineage>
</organism>
<dbReference type="EMBL" id="CP063845">
    <property type="protein sequence ID" value="UFP93748.1"/>
    <property type="molecule type" value="Genomic_DNA"/>
</dbReference>
<keyword evidence="2" id="KW-0472">Membrane</keyword>
<evidence type="ECO:0000313" key="3">
    <source>
        <dbReference type="EMBL" id="UFP93748.1"/>
    </source>
</evidence>
<proteinExistence type="predicted"/>
<feature type="transmembrane region" description="Helical" evidence="2">
    <location>
        <begin position="6"/>
        <end position="26"/>
    </location>
</feature>
<keyword evidence="2" id="KW-1133">Transmembrane helix</keyword>
<protein>
    <submittedName>
        <fullName evidence="3">Uncharacterized protein</fullName>
    </submittedName>
</protein>
<keyword evidence="2" id="KW-0812">Transmembrane</keyword>
<dbReference type="RefSeq" id="WP_230840801.1">
    <property type="nucleotide sequence ID" value="NZ_CP063845.1"/>
</dbReference>
<evidence type="ECO:0000313" key="4">
    <source>
        <dbReference type="Proteomes" id="UP001054846"/>
    </source>
</evidence>
<sequence>MLEQILVVLLFVMLAAITGGVVYITWVDFRDRRRRAAPKASQAPPPARKRKSRR</sequence>
<reference evidence="3 4" key="1">
    <citation type="journal article" date="2021" name="Genome Biol. Evol.">
        <title>Complete Genome Sequencing of a Novel Gloeobacter Species from a Waterfall Cave in Mexico.</title>
        <authorList>
            <person name="Saw J.H."/>
            <person name="Cardona T."/>
            <person name="Montejano G."/>
        </authorList>
    </citation>
    <scope>NUCLEOTIDE SEQUENCE [LARGE SCALE GENOMIC DNA]</scope>
    <source>
        <strain evidence="3">MG652769</strain>
    </source>
</reference>
<evidence type="ECO:0000256" key="2">
    <source>
        <dbReference type="SAM" id="Phobius"/>
    </source>
</evidence>
<feature type="region of interest" description="Disordered" evidence="1">
    <location>
        <begin position="34"/>
        <end position="54"/>
    </location>
</feature>
<keyword evidence="4" id="KW-1185">Reference proteome</keyword>
<accession>A0ABY3PJD4</accession>
<dbReference type="Proteomes" id="UP001054846">
    <property type="component" value="Chromosome"/>
</dbReference>
<evidence type="ECO:0000256" key="1">
    <source>
        <dbReference type="SAM" id="MobiDB-lite"/>
    </source>
</evidence>